<proteinExistence type="predicted"/>
<sequence length="121" mass="13797">MRSLNHSATLSVVASAINSDSIVEWRRNVYFLEPKEILSTAKVNIESVVEKLSFILDIELASEYPSSTLGNLEYWRHMSLVLLRYPKTLPIAFQCWPLGLLAHLLSFLTVYSMPALVQWTI</sequence>
<reference evidence="1" key="1">
    <citation type="submission" date="2018-11" db="EMBL/GenBank/DDBJ databases">
        <authorList>
            <person name="Grassa J C."/>
        </authorList>
    </citation>
    <scope>NUCLEOTIDE SEQUENCE [LARGE SCALE GENOMIC DNA]</scope>
</reference>
<dbReference type="AlphaFoldDB" id="A0A803P1C1"/>
<protein>
    <submittedName>
        <fullName evidence="1">Uncharacterized protein</fullName>
    </submittedName>
</protein>
<accession>A0A803P1C1</accession>
<dbReference type="Proteomes" id="UP000596661">
    <property type="component" value="Chromosome 2"/>
</dbReference>
<evidence type="ECO:0000313" key="2">
    <source>
        <dbReference type="Proteomes" id="UP000596661"/>
    </source>
</evidence>
<name>A0A803P1C1_CANSA</name>
<dbReference type="EnsemblPlants" id="evm.model.02.499">
    <property type="protein sequence ID" value="cds.evm.model.02.499"/>
    <property type="gene ID" value="evm.TU.02.499"/>
</dbReference>
<dbReference type="Gramene" id="evm.model.02.499">
    <property type="protein sequence ID" value="cds.evm.model.02.499"/>
    <property type="gene ID" value="evm.TU.02.499"/>
</dbReference>
<reference evidence="1" key="2">
    <citation type="submission" date="2021-03" db="UniProtKB">
        <authorList>
            <consortium name="EnsemblPlants"/>
        </authorList>
    </citation>
    <scope>IDENTIFICATION</scope>
</reference>
<organism evidence="1 2">
    <name type="scientific">Cannabis sativa</name>
    <name type="common">Hemp</name>
    <name type="synonym">Marijuana</name>
    <dbReference type="NCBI Taxonomy" id="3483"/>
    <lineage>
        <taxon>Eukaryota</taxon>
        <taxon>Viridiplantae</taxon>
        <taxon>Streptophyta</taxon>
        <taxon>Embryophyta</taxon>
        <taxon>Tracheophyta</taxon>
        <taxon>Spermatophyta</taxon>
        <taxon>Magnoliopsida</taxon>
        <taxon>eudicotyledons</taxon>
        <taxon>Gunneridae</taxon>
        <taxon>Pentapetalae</taxon>
        <taxon>rosids</taxon>
        <taxon>fabids</taxon>
        <taxon>Rosales</taxon>
        <taxon>Cannabaceae</taxon>
        <taxon>Cannabis</taxon>
    </lineage>
</organism>
<evidence type="ECO:0000313" key="1">
    <source>
        <dbReference type="EnsemblPlants" id="cds.evm.model.02.499"/>
    </source>
</evidence>
<dbReference type="EMBL" id="UZAU01000112">
    <property type="status" value="NOT_ANNOTATED_CDS"/>
    <property type="molecule type" value="Genomic_DNA"/>
</dbReference>
<keyword evidence="2" id="KW-1185">Reference proteome</keyword>